<evidence type="ECO:0008006" key="3">
    <source>
        <dbReference type="Google" id="ProtNLM"/>
    </source>
</evidence>
<dbReference type="OrthoDB" id="2564795at2"/>
<dbReference type="AlphaFoldDB" id="A0A2W7MFF1"/>
<dbReference type="InterPro" id="IPR009100">
    <property type="entry name" value="AcylCoA_DH/oxidase_NM_dom_sf"/>
</dbReference>
<name>A0A2W7MFF1_9BACI</name>
<accession>A0A2W7MFF1</accession>
<comment type="caution">
    <text evidence="1">The sequence shown here is derived from an EMBL/GenBank/DDBJ whole genome shotgun (WGS) entry which is preliminary data.</text>
</comment>
<evidence type="ECO:0000313" key="2">
    <source>
        <dbReference type="Proteomes" id="UP000248646"/>
    </source>
</evidence>
<evidence type="ECO:0000313" key="1">
    <source>
        <dbReference type="EMBL" id="PZX03872.1"/>
    </source>
</evidence>
<dbReference type="SUPFAM" id="SSF56645">
    <property type="entry name" value="Acyl-CoA dehydrogenase NM domain-like"/>
    <property type="match status" value="1"/>
</dbReference>
<dbReference type="Proteomes" id="UP000248646">
    <property type="component" value="Unassembled WGS sequence"/>
</dbReference>
<protein>
    <recommendedName>
        <fullName evidence="3">Alkylation response protein AidB-like acyl-CoA dehydrogenase</fullName>
    </recommendedName>
</protein>
<dbReference type="Gene3D" id="2.40.110.10">
    <property type="entry name" value="Butyryl-CoA Dehydrogenase, subunit A, domain 2"/>
    <property type="match status" value="1"/>
</dbReference>
<dbReference type="PANTHER" id="PTHR43884:SF12">
    <property type="entry name" value="ISOVALERYL-COA DEHYDROGENASE, MITOCHONDRIAL-RELATED"/>
    <property type="match status" value="1"/>
</dbReference>
<dbReference type="PANTHER" id="PTHR43884">
    <property type="entry name" value="ACYL-COA DEHYDROGENASE"/>
    <property type="match status" value="1"/>
</dbReference>
<gene>
    <name evidence="1" type="ORF">C7437_10569</name>
</gene>
<reference evidence="1 2" key="1">
    <citation type="submission" date="2018-06" db="EMBL/GenBank/DDBJ databases">
        <title>Genomic Encyclopedia of Type Strains, Phase IV (KMG-IV): sequencing the most valuable type-strain genomes for metagenomic binning, comparative biology and taxonomic classification.</title>
        <authorList>
            <person name="Goeker M."/>
        </authorList>
    </citation>
    <scope>NUCLEOTIDE SEQUENCE [LARGE SCALE GENOMIC DNA]</scope>
    <source>
        <strain evidence="1 2">DSM 5</strain>
    </source>
</reference>
<dbReference type="GO" id="GO:0003995">
    <property type="term" value="F:acyl-CoA dehydrogenase activity"/>
    <property type="evidence" value="ECO:0007669"/>
    <property type="project" value="TreeGrafter"/>
</dbReference>
<sequence>MTKSIVDKNEVLKDLIEQELKPYVKKIDLDAFYAESFLRKLGESGLLSSNGRTQKETLSEELLIVSETAKTCMTTAFCLWCHLAALTYVRKSENVLLQEALLASLENGKLLAGTGLSNPMKFYAGLENLHLKAEKVDGGYRISGVLPSVSNLGETHGFGAIAALNDSERVMCFIFCNSEGLSLKEKSEYLGLNGSATYACVFKDVFVPTELVISEDADAFVEKIKPTFIAYQIPLGFGVVEASIQSIEKACNRQNGCNQFLRIQPNDLEEAKVKFEQDLDVLIQSDDLDWKEIAKVRLSMVYLTLETVQAAMLHNGSAAYLKVSPSARRLKEAYFFANLTPTIKHLEKMLDC</sequence>
<proteinExistence type="predicted"/>
<keyword evidence="2" id="KW-1185">Reference proteome</keyword>
<dbReference type="InterPro" id="IPR046373">
    <property type="entry name" value="Acyl-CoA_Oxase/DH_mid-dom_sf"/>
</dbReference>
<organism evidence="1 2">
    <name type="scientific">Psychrobacillus insolitus</name>
    <dbReference type="NCBI Taxonomy" id="1461"/>
    <lineage>
        <taxon>Bacteria</taxon>
        <taxon>Bacillati</taxon>
        <taxon>Bacillota</taxon>
        <taxon>Bacilli</taxon>
        <taxon>Bacillales</taxon>
        <taxon>Bacillaceae</taxon>
        <taxon>Psychrobacillus</taxon>
    </lineage>
</organism>
<dbReference type="RefSeq" id="WP_111439917.1">
    <property type="nucleotide sequence ID" value="NZ_QKZI01000005.1"/>
</dbReference>
<dbReference type="EMBL" id="QKZI01000005">
    <property type="protein sequence ID" value="PZX03872.1"/>
    <property type="molecule type" value="Genomic_DNA"/>
</dbReference>